<dbReference type="InterPro" id="IPR054354">
    <property type="entry name" value="DYNC2H1-like_lid"/>
</dbReference>
<dbReference type="Pfam" id="PF12775">
    <property type="entry name" value="AAA_7"/>
    <property type="match status" value="1"/>
</dbReference>
<dbReference type="Proteomes" id="UP000268321">
    <property type="component" value="Unassembled WGS sequence"/>
</dbReference>
<dbReference type="GO" id="GO:0000235">
    <property type="term" value="C:astral microtubule"/>
    <property type="evidence" value="ECO:0007669"/>
    <property type="project" value="UniProtKB-ARBA"/>
</dbReference>
<dbReference type="Gene3D" id="1.20.140.100">
    <property type="entry name" value="Dynein heavy chain, N-terminal domain 2"/>
    <property type="match status" value="1"/>
</dbReference>
<feature type="domain" description="AAA+ ATPase" evidence="16">
    <location>
        <begin position="999"/>
        <end position="1132"/>
    </location>
</feature>
<keyword evidence="8" id="KW-0547">Nucleotide-binding</keyword>
<dbReference type="Pfam" id="PF17852">
    <property type="entry name" value="Dynein_AAA_lid"/>
    <property type="match status" value="1"/>
</dbReference>
<protein>
    <recommendedName>
        <fullName evidence="4">Dynein heavy chain, cytoplasmic</fullName>
    </recommendedName>
    <alternativeName>
        <fullName evidence="14">Dynein heavy chain, cytosolic</fullName>
    </alternativeName>
</protein>
<evidence type="ECO:0000256" key="5">
    <source>
        <dbReference type="ARBA" id="ARBA00022490"/>
    </source>
</evidence>
<dbReference type="Pfam" id="PF08393">
    <property type="entry name" value="DHC_N2"/>
    <property type="match status" value="1"/>
</dbReference>
<evidence type="ECO:0000259" key="16">
    <source>
        <dbReference type="SMART" id="SM00382"/>
    </source>
</evidence>
<dbReference type="InterPro" id="IPR024743">
    <property type="entry name" value="Dynein_HC_stalk"/>
</dbReference>
<evidence type="ECO:0000256" key="11">
    <source>
        <dbReference type="ARBA" id="ARBA00023054"/>
    </source>
</evidence>
<dbReference type="InterPro" id="IPR003593">
    <property type="entry name" value="AAA+_ATPase"/>
</dbReference>
<organism evidence="17 18">
    <name type="scientific">Metschnikowia bicuspidata</name>
    <dbReference type="NCBI Taxonomy" id="27322"/>
    <lineage>
        <taxon>Eukaryota</taxon>
        <taxon>Fungi</taxon>
        <taxon>Dikarya</taxon>
        <taxon>Ascomycota</taxon>
        <taxon>Saccharomycotina</taxon>
        <taxon>Pichiomycetes</taxon>
        <taxon>Metschnikowiaceae</taxon>
        <taxon>Metschnikowia</taxon>
    </lineage>
</organism>
<dbReference type="InterPro" id="IPR027417">
    <property type="entry name" value="P-loop_NTPase"/>
</dbReference>
<dbReference type="GO" id="GO:0000070">
    <property type="term" value="P:mitotic sister chromatid segregation"/>
    <property type="evidence" value="ECO:0007669"/>
    <property type="project" value="UniProtKB-ARBA"/>
</dbReference>
<proteinExistence type="inferred from homology"/>
<dbReference type="SUPFAM" id="SSF52540">
    <property type="entry name" value="P-loop containing nucleoside triphosphate hydrolases"/>
    <property type="match status" value="4"/>
</dbReference>
<dbReference type="Gene3D" id="1.10.287.2620">
    <property type="match status" value="1"/>
</dbReference>
<dbReference type="InterPro" id="IPR013602">
    <property type="entry name" value="Dynein_heavy_linker"/>
</dbReference>
<evidence type="ECO:0000256" key="7">
    <source>
        <dbReference type="ARBA" id="ARBA00022737"/>
    </source>
</evidence>
<dbReference type="Gene3D" id="3.40.50.300">
    <property type="entry name" value="P-loop containing nucleotide triphosphate hydrolases"/>
    <property type="match status" value="5"/>
</dbReference>
<dbReference type="InterPro" id="IPR041658">
    <property type="entry name" value="AAA_lid_11"/>
</dbReference>
<dbReference type="EMBL" id="ML004517">
    <property type="protein sequence ID" value="RKP29040.1"/>
    <property type="molecule type" value="Genomic_DNA"/>
</dbReference>
<evidence type="ECO:0000256" key="9">
    <source>
        <dbReference type="ARBA" id="ARBA00022840"/>
    </source>
</evidence>
<dbReference type="GO" id="GO:0030473">
    <property type="term" value="P:nuclear migration along microtubule"/>
    <property type="evidence" value="ECO:0007669"/>
    <property type="project" value="UniProtKB-ARBA"/>
</dbReference>
<feature type="domain" description="AAA+ ATPase" evidence="16">
    <location>
        <begin position="717"/>
        <end position="854"/>
    </location>
</feature>
<evidence type="ECO:0000256" key="4">
    <source>
        <dbReference type="ARBA" id="ARBA00022197"/>
    </source>
</evidence>
<comment type="subunit">
    <text evidence="3">Consists of at least two heavy chains and a number of intermediate and light chains.</text>
</comment>
<evidence type="ECO:0000256" key="15">
    <source>
        <dbReference type="SAM" id="Coils"/>
    </source>
</evidence>
<dbReference type="Pfam" id="PF12777">
    <property type="entry name" value="MT"/>
    <property type="match status" value="1"/>
</dbReference>
<dbReference type="PANTHER" id="PTHR45703">
    <property type="entry name" value="DYNEIN HEAVY CHAIN"/>
    <property type="match status" value="1"/>
</dbReference>
<dbReference type="FunFam" id="3.40.50.300:FF:000996">
    <property type="entry name" value="Cytoplasmic dynein heavy chain"/>
    <property type="match status" value="1"/>
</dbReference>
<dbReference type="GO" id="GO:0005938">
    <property type="term" value="C:cell cortex"/>
    <property type="evidence" value="ECO:0007669"/>
    <property type="project" value="UniProtKB-ARBA"/>
</dbReference>
<dbReference type="InterPro" id="IPR042222">
    <property type="entry name" value="Dynein_2_N"/>
</dbReference>
<accession>A0A4P9ZB59</accession>
<keyword evidence="6" id="KW-0493">Microtubule</keyword>
<keyword evidence="5" id="KW-0963">Cytoplasm</keyword>
<dbReference type="Gene3D" id="3.20.180.20">
    <property type="entry name" value="Dynein heavy chain, N-terminal domain 2"/>
    <property type="match status" value="1"/>
</dbReference>
<dbReference type="GO" id="GO:0005868">
    <property type="term" value="C:cytoplasmic dynein complex"/>
    <property type="evidence" value="ECO:0007669"/>
    <property type="project" value="UniProtKB-ARBA"/>
</dbReference>
<dbReference type="Gene3D" id="1.10.8.710">
    <property type="match status" value="1"/>
</dbReference>
<dbReference type="Gene3D" id="1.20.920.20">
    <property type="match status" value="1"/>
</dbReference>
<dbReference type="PANTHER" id="PTHR45703:SF36">
    <property type="entry name" value="DYNEIN HEAVY CHAIN, CYTOPLASMIC"/>
    <property type="match status" value="1"/>
</dbReference>
<dbReference type="GO" id="GO:0051959">
    <property type="term" value="F:dynein light intermediate chain binding"/>
    <property type="evidence" value="ECO:0007669"/>
    <property type="project" value="InterPro"/>
</dbReference>
<dbReference type="GO" id="GO:0008569">
    <property type="term" value="F:minus-end-directed microtubule motor activity"/>
    <property type="evidence" value="ECO:0007669"/>
    <property type="project" value="InterPro"/>
</dbReference>
<gene>
    <name evidence="17" type="ORF">METBISCDRAFT_19607</name>
</gene>
<dbReference type="InterPro" id="IPR004273">
    <property type="entry name" value="Dynein_heavy_D6_P-loop"/>
</dbReference>
<dbReference type="Pfam" id="PF12781">
    <property type="entry name" value="AAA_9"/>
    <property type="match status" value="1"/>
</dbReference>
<keyword evidence="11 15" id="KW-0175">Coiled coil</keyword>
<keyword evidence="12" id="KW-0505">Motor protein</keyword>
<dbReference type="GO" id="GO:0005816">
    <property type="term" value="C:spindle pole body"/>
    <property type="evidence" value="ECO:0007669"/>
    <property type="project" value="UniProtKB-ARBA"/>
</dbReference>
<dbReference type="InterPro" id="IPR041466">
    <property type="entry name" value="Dynein_AAA5_ext"/>
</dbReference>
<evidence type="ECO:0000313" key="17">
    <source>
        <dbReference type="EMBL" id="RKP29040.1"/>
    </source>
</evidence>
<dbReference type="Gene3D" id="1.20.58.1120">
    <property type="match status" value="1"/>
</dbReference>
<evidence type="ECO:0000256" key="13">
    <source>
        <dbReference type="ARBA" id="ARBA00023212"/>
    </source>
</evidence>
<dbReference type="Gene3D" id="6.10.140.1060">
    <property type="match status" value="1"/>
</dbReference>
<feature type="non-terminal residue" evidence="17">
    <location>
        <position position="1"/>
    </location>
</feature>
<name>A0A4P9ZB59_9ASCO</name>
<comment type="similarity">
    <text evidence="2">Belongs to the dynein heavy chain family.</text>
</comment>
<dbReference type="Gene3D" id="1.10.8.1220">
    <property type="match status" value="1"/>
</dbReference>
<keyword evidence="13" id="KW-0206">Cytoskeleton</keyword>
<dbReference type="Pfam" id="PF22597">
    <property type="entry name" value="DYN_lid"/>
    <property type="match status" value="1"/>
</dbReference>
<evidence type="ECO:0000256" key="1">
    <source>
        <dbReference type="ARBA" id="ARBA00004245"/>
    </source>
</evidence>
<dbReference type="InterPro" id="IPR042228">
    <property type="entry name" value="Dynein_linker_3"/>
</dbReference>
<feature type="coiled-coil region" evidence="15">
    <location>
        <begin position="2182"/>
        <end position="2237"/>
    </location>
</feature>
<evidence type="ECO:0000256" key="12">
    <source>
        <dbReference type="ARBA" id="ARBA00023175"/>
    </source>
</evidence>
<dbReference type="Pfam" id="PF12780">
    <property type="entry name" value="AAA_8"/>
    <property type="match status" value="1"/>
</dbReference>
<dbReference type="Gene3D" id="1.10.8.720">
    <property type="entry name" value="Region D6 of dynein motor"/>
    <property type="match status" value="1"/>
</dbReference>
<evidence type="ECO:0000256" key="10">
    <source>
        <dbReference type="ARBA" id="ARBA00023017"/>
    </source>
</evidence>
<dbReference type="FunFam" id="1.20.920.20:FF:000002">
    <property type="entry name" value="Cytoplasmic dynein 1 heavy chain"/>
    <property type="match status" value="1"/>
</dbReference>
<dbReference type="Pfam" id="PF03028">
    <property type="entry name" value="Dynein_heavy"/>
    <property type="match status" value="1"/>
</dbReference>
<feature type="domain" description="AAA+ ATPase" evidence="16">
    <location>
        <begin position="1693"/>
        <end position="1848"/>
    </location>
</feature>
<dbReference type="Gene3D" id="1.20.920.30">
    <property type="match status" value="1"/>
</dbReference>
<feature type="domain" description="AAA+ ATPase" evidence="16">
    <location>
        <begin position="1351"/>
        <end position="1501"/>
    </location>
</feature>
<dbReference type="OrthoDB" id="447173at2759"/>
<dbReference type="InterPro" id="IPR026983">
    <property type="entry name" value="DHC"/>
</dbReference>
<dbReference type="GO" id="GO:0005524">
    <property type="term" value="F:ATP binding"/>
    <property type="evidence" value="ECO:0007669"/>
    <property type="project" value="UniProtKB-KW"/>
</dbReference>
<reference evidence="18" key="1">
    <citation type="journal article" date="2018" name="Nat. Microbiol.">
        <title>Leveraging single-cell genomics to expand the fungal tree of life.</title>
        <authorList>
            <person name="Ahrendt S.R."/>
            <person name="Quandt C.A."/>
            <person name="Ciobanu D."/>
            <person name="Clum A."/>
            <person name="Salamov A."/>
            <person name="Andreopoulos B."/>
            <person name="Cheng J.F."/>
            <person name="Woyke T."/>
            <person name="Pelin A."/>
            <person name="Henrissat B."/>
            <person name="Reynolds N.K."/>
            <person name="Benny G.L."/>
            <person name="Smith M.E."/>
            <person name="James T.Y."/>
            <person name="Grigoriev I.V."/>
        </authorList>
    </citation>
    <scope>NUCLEOTIDE SEQUENCE [LARGE SCALE GENOMIC DNA]</scope>
    <source>
        <strain evidence="18">Baker2002</strain>
    </source>
</reference>
<sequence length="3069" mass="338012">LAHVQQTLQLQAQTGDWAELVAVHAQCQATLRKQGHALSDEWVHTEQLESKLVNVRALISARHAYIHTHADLVALKVKSEWGATQDAVAALTADWAAQKDVLQSPEPFAKLEVLARFQTLVQELDTRLALLAEVARAFSVRLAPATPQHVAQEIAALRSVWSELHDVWDSVRATRAEPWASTPVGAVKTRLQGALAQLHACSDAVRRYAAYGRLEQQIQALLAKMPVAAELKSDAMQERHWTQLFRASTLRAVDVDRLTVGDVLSLDVDAHKTSIRVILEQANGEKTVQDALRGVADEWAAVVFETYAFQGRCRLVRNWNALFEQCHASLATLASMKNSPHCLPFETEREAWDARVNEFLGMLNVWVEVQSHWVYLHGVFGTNSEVRVSLPLDATRFHNVSLEFVALLLRALGVKAAIDVVNIKNLRDSLARIFDSLQNTKKGLLDYLDRQRDLFPRLYFLGNDDLLELLGCSADPAALNKHVSLMFAGVRALEFDASHAHVVALVSPQGERLELLSRLDVAGLRSLATWMAALERHMQRAVAASIVRAVACVRALDFRSSALAAEVTTLVDTEPSQAVVVAFQVRFSAVARAHADNAQLERYAADMDALLDILRRGVLGNSTPLALAKTRSLMMEIIHHREVLDALLRADTSGRAFLVSQEQLFEYATDAETPALVMAHGRFTHTYGFEYIGVVDRLAVTPLVQKCFLALTHALAQKMGGAPFGPAGTGKTECVKALGHGLGRMVVVFCCDETFDYQSMARIMLGICKVGCWGCFDEFNRLDATILSATATLIERVGAGRQNLDASVDLSGTRVNVHPDTGVFVTMNPHYAGRNDLPENLKRLFRAVAMDTPDLVHIAHVLLAAAGFDDAQAVAETLVRVFAGLRALLGAQPHYDFGLRALKSVLSCCSLNKSAAFKNVSENALAVGALRTVVAPRLTRVDNTRFEALVAEHFPNEAARSGGDTALREQIEPVVAEQGLHSGPDVVAKVAQLLHVQLAHHGFMVVGAAGSGKSALIAAALRVLERQRGAVHETIRIDSKALSKAQLFGSLDAATREWTDGLFTRCLRRVLKDLKGESRTHLWVVFDCDIDPEWAENLNSVLDDNRVLTLPNGERLVLPNNVRVVFEVDHLRAATPATVSRCGMVWVDAALVDRVHVMRKHAFDFRARAHRGDSVAHLLRRQSERVFYARVADAVEATLDASLLAAVETEAASLTHVMPFLPRRALRTLFSYLELYCADAGRPPIGALEEAARDFAAKALLLALAWAYAGDSPAEDRQRLAHFLVQMPAFARTHAPPTFIECRIRGLQWVPCAADVRMPDLEPHHVLDPAVVVPTVDTAVHDAVICDALRTHTPLVLCGPPGSGKTMALARAVRSLPDLECVSLNFSKDTSPATLVAALEQHCEYLSGEPGAVLAPKVPGKWVVVFCDEINLPAVDRYGTQRTVLFLRQLVERGGFWHPTRLQWVALWRVQLVGACNDPKDPGRNALGERFLRHVTLVLVGHPSDAGLAQIYGAFNNACLKCAPSLRHYASALTDAMLDVYHRARDTMGTCVRAHYVYLPRELTRWCRGMLVVLLAAPYDDVHALVQVWFHEALRLFHDRLVDAHSRRWCTDTLLAVAETHLPVPRLRAALDAPLLFSSWLTGTYQRVAEPEIARFVRERTRVFCDEESCARIVLYPALLDHVLRVDRVLRQPHTHMMLVGASASGKTLLVRFVAWMNGMRLVQLRVHRGYCVGEFEAALRRVLVICARGARVCFLIDESCILEPAFLERMNSLLASSEVPGLFAGDELDALNAVCAAESAAQGVLLESPDELHAWFVAQVAAHLHVVFTVSDLGADGTARLQTSPALLNRCVVNWMGNWTGGTLAHVAQQLLGELPLEQSDYAVPDALVPAAEHAVRGFRDAVIDTLVAVHAAAARHAHLAYPSKFVQLPRTVTELFRRGQSELETSQRLVSTGLEKLKETALDVARTERVLGEKRAALSAQVDRAKQMLNQMILDQNEAERKKEFSQDAQFEIQAQEREIRARRDTVRRSLEAVEPAVEAAQRGVQNIKKQHLTELRSMANPPAAVKMAMESVCTLLGYQAASWREVQRIVRKDDFIANIVNYDSEKHLTADMKRHMEAQYLSRADYSYETVNRASQACGPLVQWVITQLRYFSMLEKIGPFRAEVAVLEESATQSRARLIAVGQMISELEESIERYKNEYSELIGQVESTKLELARIEQKVARSKRLVASLTVERTRWRESTQTFQTARRQLAGNCVLAAAFATYCGGLSHVERTALVANWREQVSAHGIAFDAALSLPALLAPGTTRPAAPHYNSLVAENLAIREWSTLPLLVDPSDSAANSLRASGEWEAFTHVSFLDARLAKTVEDAMRFGGRLLVRNAECYDPLLDALVRSEVAHRGGQKTVALGDRTVVLLGDYALALYTKDKRAAFAPVLESRVTLLNFDVSEGGLENAVLDCVLAHTHPALFARRTETLALQVEYTQRTLALRQSLLALLNDCHGTMLDNDFVVDSLERLKADAQHIDEAMARAAATLADVDLHRSAYRSVAEHVKGIYLVLTQLSVMDGFYNFSYELFFDAFERTLTDSGVKADAVSEMLAVSLVVSDQPPLALFLQILYSNLFRAYALSFKKADRLAFAVCLAANYHRVRLGEHFVSGANLVFRLMTDAWNEDAWLQYLRDCLRDCAPETVQALNADSWCTAVQAHPQCPALPLLPLVNACVGSTPALTALETFAGAVLGQTHTALDWADVCAHAKTPVLFSTSKRFDVSTKIQAAAATCGLQLVEIAMGLEEGVRAAEAAIDRGTLAGGWVLLQNIQLSPAWLRELEKRLKESAPHSGFRLFCTCSLDSRSIPNGLIHMSSTVTIEKLPDFHITICDTFRSLVAEASSPVHVHVCFLLSFYYAVVQERLKYVPLAFSHGHDINDCDVDAAAFVLHAVFDPRCLPLPDAVPWAEIAYHIGLILFGGKMSVAADAAYCARLAAHLFCAESLSANFNLVDNPVANSLGVTVSPPREATIETTASWIATLPSPLPLAYIGLEADVVKTIQDREAGVVVDKFLAVKLTVKI</sequence>
<dbReference type="Pfam" id="PF12774">
    <property type="entry name" value="AAA_6"/>
    <property type="match status" value="1"/>
</dbReference>
<evidence type="ECO:0000256" key="2">
    <source>
        <dbReference type="ARBA" id="ARBA00008887"/>
    </source>
</evidence>
<dbReference type="Pfam" id="PF18198">
    <property type="entry name" value="AAA_lid_11"/>
    <property type="match status" value="1"/>
</dbReference>
<dbReference type="CDD" id="cd00009">
    <property type="entry name" value="AAA"/>
    <property type="match status" value="1"/>
</dbReference>
<evidence type="ECO:0000256" key="6">
    <source>
        <dbReference type="ARBA" id="ARBA00022701"/>
    </source>
</evidence>
<evidence type="ECO:0000313" key="18">
    <source>
        <dbReference type="Proteomes" id="UP000268321"/>
    </source>
</evidence>
<dbReference type="InterPro" id="IPR035706">
    <property type="entry name" value="AAA_9"/>
</dbReference>
<keyword evidence="7" id="KW-0677">Repeat</keyword>
<dbReference type="Gene3D" id="1.10.472.130">
    <property type="match status" value="1"/>
</dbReference>
<dbReference type="InterPro" id="IPR043157">
    <property type="entry name" value="Dynein_AAA1S"/>
</dbReference>
<dbReference type="InterPro" id="IPR042219">
    <property type="entry name" value="AAA_lid_11_sf"/>
</dbReference>
<comment type="subcellular location">
    <subcellularLocation>
        <location evidence="1">Cytoplasm</location>
        <location evidence="1">Cytoskeleton</location>
    </subcellularLocation>
</comment>
<evidence type="ECO:0000256" key="3">
    <source>
        <dbReference type="ARBA" id="ARBA00011655"/>
    </source>
</evidence>
<dbReference type="InterPro" id="IPR024317">
    <property type="entry name" value="Dynein_heavy_chain_D4_dom"/>
</dbReference>
<keyword evidence="10" id="KW-0243">Dynein</keyword>
<keyword evidence="9" id="KW-0067">ATP-binding</keyword>
<evidence type="ECO:0000256" key="8">
    <source>
        <dbReference type="ARBA" id="ARBA00022741"/>
    </source>
</evidence>
<dbReference type="GO" id="GO:0045505">
    <property type="term" value="F:dynein intermediate chain binding"/>
    <property type="evidence" value="ECO:0007669"/>
    <property type="project" value="InterPro"/>
</dbReference>
<dbReference type="InterPro" id="IPR035699">
    <property type="entry name" value="AAA_6"/>
</dbReference>
<evidence type="ECO:0000256" key="14">
    <source>
        <dbReference type="ARBA" id="ARBA00033439"/>
    </source>
</evidence>
<dbReference type="SMART" id="SM00382">
    <property type="entry name" value="AAA"/>
    <property type="match status" value="4"/>
</dbReference>
<dbReference type="GO" id="GO:1902850">
    <property type="term" value="P:microtubule cytoskeleton organization involved in mitosis"/>
    <property type="evidence" value="ECO:0007669"/>
    <property type="project" value="UniProtKB-ARBA"/>
</dbReference>
<keyword evidence="18" id="KW-1185">Reference proteome</keyword>